<evidence type="ECO:0000256" key="9">
    <source>
        <dbReference type="ARBA" id="ARBA00022824"/>
    </source>
</evidence>
<comment type="pathway">
    <text evidence="2">Protein modification; protein glycosylation.</text>
</comment>
<keyword evidence="8 14" id="KW-0812">Transmembrane</keyword>
<evidence type="ECO:0000256" key="5">
    <source>
        <dbReference type="ARBA" id="ARBA00018512"/>
    </source>
</evidence>
<dbReference type="PANTHER" id="PTHR12989">
    <property type="entry name" value="ALPHA-1,2-GLUCOSYLTRANSFERASE ALG10"/>
    <property type="match status" value="1"/>
</dbReference>
<evidence type="ECO:0000256" key="4">
    <source>
        <dbReference type="ARBA" id="ARBA00011967"/>
    </source>
</evidence>
<dbReference type="GO" id="GO:0106073">
    <property type="term" value="F:dolichyl pyrophosphate Glc2Man9GlcNAc2 alpha-1,2-glucosyltransferase activity"/>
    <property type="evidence" value="ECO:0007669"/>
    <property type="project" value="UniProtKB-EC"/>
</dbReference>
<proteinExistence type="inferred from homology"/>
<dbReference type="Proteomes" id="UP001558652">
    <property type="component" value="Unassembled WGS sequence"/>
</dbReference>
<evidence type="ECO:0000256" key="6">
    <source>
        <dbReference type="ARBA" id="ARBA00022676"/>
    </source>
</evidence>
<dbReference type="EC" id="2.4.1.256" evidence="4"/>
<gene>
    <name evidence="15" type="ORF">AAG570_007707</name>
</gene>
<keyword evidence="10 14" id="KW-1133">Transmembrane helix</keyword>
<evidence type="ECO:0000256" key="11">
    <source>
        <dbReference type="ARBA" id="ARBA00023136"/>
    </source>
</evidence>
<accession>A0ABD0Y9K5</accession>
<keyword evidence="11 14" id="KW-0472">Membrane</keyword>
<evidence type="ECO:0000256" key="14">
    <source>
        <dbReference type="SAM" id="Phobius"/>
    </source>
</evidence>
<comment type="function">
    <text evidence="12">Dol-P-Glc:Glc(2)Man(9)GlcNAc(2)-PP-Dol alpha-1,2-glucosyltransferase that operates in the biosynthetic pathway of dolichol-linked oligosaccharides, the glycan precursors employed in protein asparagine (N)-glycosylation. The assembly of dolichol-linked oligosaccharides begins on the cytosolic side of the endoplasmic reticulum membrane and finishes in its lumen. The sequential addition of sugars to dolichol pyrophosphate produces dolichol-linked oligosaccharides containing fourteen sugars, including two GlcNAcs, nine mannoses and three glucoses. Once assembled, the oligosaccharide is transferred from the lipid to nascent proteins by oligosaccharyltransferases. In the lumen of the endoplasmic reticulum, adds the third and last glucose residue from dolichyl phosphate glucose (Dol-P-Glc) onto the lipid-linked oligosaccharide intermediate Glc(2)Man(9)GlcNAc(2)-PP-Dol to produce Glc(3)Man(9)GlcNAc(2)-PP-Dol.</text>
</comment>
<feature type="transmembrane region" description="Helical" evidence="14">
    <location>
        <begin position="47"/>
        <end position="67"/>
    </location>
</feature>
<name>A0ABD0Y9K5_9HEMI</name>
<dbReference type="AlphaFoldDB" id="A0ABD0Y9K5"/>
<protein>
    <recommendedName>
        <fullName evidence="5">Dol-P-Glc:Glc(2)Man(9)GlcNAc(2)-PP-Dol alpha-1,2-glucosyltransferase</fullName>
        <ecNumber evidence="4">2.4.1.256</ecNumber>
    </recommendedName>
</protein>
<dbReference type="GO" id="GO:0005789">
    <property type="term" value="C:endoplasmic reticulum membrane"/>
    <property type="evidence" value="ECO:0007669"/>
    <property type="project" value="UniProtKB-SubCell"/>
</dbReference>
<reference evidence="15 16" key="1">
    <citation type="submission" date="2024-07" db="EMBL/GenBank/DDBJ databases">
        <title>Chromosome-level genome assembly of the water stick insect Ranatra chinensis (Heteroptera: Nepidae).</title>
        <authorList>
            <person name="Liu X."/>
        </authorList>
    </citation>
    <scope>NUCLEOTIDE SEQUENCE [LARGE SCALE GENOMIC DNA]</scope>
    <source>
        <strain evidence="15">Cailab_2021Rc</strain>
        <tissue evidence="15">Muscle</tissue>
    </source>
</reference>
<feature type="transmembrane region" description="Helical" evidence="14">
    <location>
        <begin position="188"/>
        <end position="211"/>
    </location>
</feature>
<comment type="caution">
    <text evidence="15">The sequence shown here is derived from an EMBL/GenBank/DDBJ whole genome shotgun (WGS) entry which is preliminary data.</text>
</comment>
<feature type="transmembrane region" description="Helical" evidence="14">
    <location>
        <begin position="122"/>
        <end position="140"/>
    </location>
</feature>
<dbReference type="EMBL" id="JBFDAA010000021">
    <property type="protein sequence ID" value="KAL1114883.1"/>
    <property type="molecule type" value="Genomic_DNA"/>
</dbReference>
<evidence type="ECO:0000256" key="12">
    <source>
        <dbReference type="ARBA" id="ARBA00044727"/>
    </source>
</evidence>
<evidence type="ECO:0000256" key="2">
    <source>
        <dbReference type="ARBA" id="ARBA00004922"/>
    </source>
</evidence>
<evidence type="ECO:0000313" key="15">
    <source>
        <dbReference type="EMBL" id="KAL1114883.1"/>
    </source>
</evidence>
<evidence type="ECO:0000256" key="8">
    <source>
        <dbReference type="ARBA" id="ARBA00022692"/>
    </source>
</evidence>
<comment type="catalytic activity">
    <reaction evidence="13">
        <text>an alpha-D-Glc-(1-&gt;3)-alpha-D-Glc-(1-&gt;3)-alpha-D-Man-(1-&gt;2)-alpha-D-Man-(1-&gt;2)-alpha-D-Man-(1-&gt;3)-[alpha-D-Man-(1-&gt;2)-alpha-D-Man-(1-&gt;3)-[alpha-D-Man-(1-&gt;2)-alpha-D-Man-(1-&gt;6)]-alpha-D-Man-(1-&gt;6)]-beta-D-Man-(1-&gt;4)-beta-D-GlcNAc-(1-&gt;4)-alpha-D-GlcNAc-diphospho-di-trans,poly-cis-dolichol + a di-trans,poly-cis-dolichyl beta-D-glucosyl phosphate = a alpha-D-Glc-(1-&gt;2)-alpha-D-Glc-(1-&gt;3)-alpha-D-Glc-(1-&gt;3)-alpha-D-Man-(1-&gt;2)-alpha-D-Man-(1-&gt;2)-alpha-D-Man-(1-&gt;3)-[alpha-D-Man-(1-&gt;2)-alpha-D-Man-(1-&gt;3)-[alpha-D-Man-(1-&gt;2)-alpha-D-Man-(1-&gt;6)]-alpha-D-Man-(1-&gt;6)]-beta-D-Man-(1-&gt;4)-beta-D-GlcNAc-(1-&gt;4)-alpha-D-GlcNAc-diphospho-di-trans,poly-cis-dolichol + a di-trans,poly-cis-dolichyl phosphate + H(+)</text>
        <dbReference type="Rhea" id="RHEA:29543"/>
        <dbReference type="Rhea" id="RHEA-COMP:19498"/>
        <dbReference type="Rhea" id="RHEA-COMP:19502"/>
        <dbReference type="Rhea" id="RHEA-COMP:19512"/>
        <dbReference type="Rhea" id="RHEA-COMP:19522"/>
        <dbReference type="ChEBI" id="CHEBI:15378"/>
        <dbReference type="ChEBI" id="CHEBI:57525"/>
        <dbReference type="ChEBI" id="CHEBI:57683"/>
        <dbReference type="ChEBI" id="CHEBI:132522"/>
        <dbReference type="ChEBI" id="CHEBI:132523"/>
        <dbReference type="EC" id="2.4.1.256"/>
    </reaction>
    <physiologicalReaction direction="left-to-right" evidence="13">
        <dbReference type="Rhea" id="RHEA:29544"/>
    </physiologicalReaction>
</comment>
<evidence type="ECO:0000256" key="7">
    <source>
        <dbReference type="ARBA" id="ARBA00022679"/>
    </source>
</evidence>
<comment type="similarity">
    <text evidence="3">Belongs to the ALG10 glucosyltransferase family.</text>
</comment>
<keyword evidence="16" id="KW-1185">Reference proteome</keyword>
<comment type="subcellular location">
    <subcellularLocation>
        <location evidence="1">Endoplasmic reticulum membrane</location>
        <topology evidence="1">Multi-pass membrane protein</topology>
    </subcellularLocation>
</comment>
<evidence type="ECO:0000256" key="10">
    <source>
        <dbReference type="ARBA" id="ARBA00022989"/>
    </source>
</evidence>
<feature type="transmembrane region" description="Helical" evidence="14">
    <location>
        <begin position="7"/>
        <end position="27"/>
    </location>
</feature>
<dbReference type="PANTHER" id="PTHR12989:SF10">
    <property type="entry name" value="DOL-P-GLC:GLC(2)MAN(9)GLCNAC(2)-PP-DOL ALPHA-1,2-GLUCOSYLTRANSFERASE-RELATED"/>
    <property type="match status" value="1"/>
</dbReference>
<feature type="transmembrane region" description="Helical" evidence="14">
    <location>
        <begin position="79"/>
        <end position="102"/>
    </location>
</feature>
<evidence type="ECO:0000256" key="13">
    <source>
        <dbReference type="ARBA" id="ARBA00048064"/>
    </source>
</evidence>
<dbReference type="InterPro" id="IPR016900">
    <property type="entry name" value="Alg10"/>
</dbReference>
<sequence length="228" mass="27073">MKLLLGLVWPCCGYIIVIISFITFVISNGGLVVGDKSAHQAEINLPQLFYFSFFVIAFALPYFIVRIKSFLKFVLQHKLFSALCMLLFVIITRYNTVVHPYLLADNRHYVFYLWKAFYERRVMPKYLLSPVYFFGLYSIISHLKNKSFLFLLGYFVSLVVSIVPQKLLEYRYYILPFMVFRININNLSWLQLSAELLFFLVINVMSIYIFASKEFYWADSKEIQRIIW</sequence>
<feature type="transmembrane region" description="Helical" evidence="14">
    <location>
        <begin position="147"/>
        <end position="168"/>
    </location>
</feature>
<evidence type="ECO:0000256" key="1">
    <source>
        <dbReference type="ARBA" id="ARBA00004477"/>
    </source>
</evidence>
<keyword evidence="9" id="KW-0256">Endoplasmic reticulum</keyword>
<keyword evidence="7" id="KW-0808">Transferase</keyword>
<dbReference type="Pfam" id="PF04922">
    <property type="entry name" value="DIE2_ALG10"/>
    <property type="match status" value="1"/>
</dbReference>
<evidence type="ECO:0000313" key="16">
    <source>
        <dbReference type="Proteomes" id="UP001558652"/>
    </source>
</evidence>
<organism evidence="15 16">
    <name type="scientific">Ranatra chinensis</name>
    <dbReference type="NCBI Taxonomy" id="642074"/>
    <lineage>
        <taxon>Eukaryota</taxon>
        <taxon>Metazoa</taxon>
        <taxon>Ecdysozoa</taxon>
        <taxon>Arthropoda</taxon>
        <taxon>Hexapoda</taxon>
        <taxon>Insecta</taxon>
        <taxon>Pterygota</taxon>
        <taxon>Neoptera</taxon>
        <taxon>Paraneoptera</taxon>
        <taxon>Hemiptera</taxon>
        <taxon>Heteroptera</taxon>
        <taxon>Panheteroptera</taxon>
        <taxon>Nepomorpha</taxon>
        <taxon>Nepidae</taxon>
        <taxon>Ranatrinae</taxon>
        <taxon>Ranatra</taxon>
    </lineage>
</organism>
<keyword evidence="6" id="KW-0328">Glycosyltransferase</keyword>
<evidence type="ECO:0000256" key="3">
    <source>
        <dbReference type="ARBA" id="ARBA00010600"/>
    </source>
</evidence>